<reference evidence="2" key="1">
    <citation type="submission" date="2021-05" db="EMBL/GenBank/DDBJ databases">
        <title>Complete genome sequence of the cellulolytic planctomycete Telmatocola sphagniphila SP2T and characterization of the first cellulase from planctomycetes.</title>
        <authorList>
            <person name="Rakitin A.L."/>
            <person name="Beletsky A.V."/>
            <person name="Naumoff D.G."/>
            <person name="Kulichevskaya I.S."/>
            <person name="Mardanov A.V."/>
            <person name="Ravin N.V."/>
            <person name="Dedysh S.N."/>
        </authorList>
    </citation>
    <scope>NUCLEOTIDE SEQUENCE</scope>
    <source>
        <strain evidence="2">SP2T</strain>
    </source>
</reference>
<dbReference type="RefSeq" id="WP_213495026.1">
    <property type="nucleotide sequence ID" value="NZ_CP074694.1"/>
</dbReference>
<name>A0A8E6B670_9BACT</name>
<proteinExistence type="predicted"/>
<dbReference type="Pfam" id="PF00535">
    <property type="entry name" value="Glycos_transf_2"/>
    <property type="match status" value="1"/>
</dbReference>
<evidence type="ECO:0000259" key="1">
    <source>
        <dbReference type="Pfam" id="PF00535"/>
    </source>
</evidence>
<accession>A0A8E6B670</accession>
<dbReference type="SUPFAM" id="SSF53448">
    <property type="entry name" value="Nucleotide-diphospho-sugar transferases"/>
    <property type="match status" value="1"/>
</dbReference>
<sequence length="343" mass="39013">MKTLSVIIPTYNRAEYCRKLLGILKESGVPDLEVIVVDDGSTDDTERVVRETDPRAKYIRQKNSGPATARNTGFKHSTGDYVSFLDCDDEWMPGKPAEALAYLNDYPEVDALFTDAAVGNPVDGYKSLLQGQKPFFDVLCKEPESHFRILDPVPFFRWMLHRNAIFLGSMIIRREVFESSGQFDPELCGAADWNLCLRLANCQKFGFWDEQMAVYTKHEGGMSNDADGMSAEFCLALKKLRTQAYLEGYEKKLVERHLQHHLFGYAYKAYDRGDFATARTRFMDLMKTTGFEIRGFAYYALSSLPSGLARVIRRMKQIAFGTVDLTPKLPQPEVRTRAVLKKT</sequence>
<feature type="domain" description="Glycosyltransferase 2-like" evidence="1">
    <location>
        <begin position="5"/>
        <end position="114"/>
    </location>
</feature>
<dbReference type="InterPro" id="IPR029044">
    <property type="entry name" value="Nucleotide-diphossugar_trans"/>
</dbReference>
<dbReference type="EMBL" id="CP074694">
    <property type="protein sequence ID" value="QVL31145.1"/>
    <property type="molecule type" value="Genomic_DNA"/>
</dbReference>
<protein>
    <submittedName>
        <fullName evidence="2">Glycosyltransferase family 2 protein</fullName>
    </submittedName>
</protein>
<organism evidence="2 3">
    <name type="scientific">Telmatocola sphagniphila</name>
    <dbReference type="NCBI Taxonomy" id="1123043"/>
    <lineage>
        <taxon>Bacteria</taxon>
        <taxon>Pseudomonadati</taxon>
        <taxon>Planctomycetota</taxon>
        <taxon>Planctomycetia</taxon>
        <taxon>Gemmatales</taxon>
        <taxon>Gemmataceae</taxon>
    </lineage>
</organism>
<dbReference type="KEGG" id="tsph:KIH39_20190"/>
<dbReference type="InterPro" id="IPR001173">
    <property type="entry name" value="Glyco_trans_2-like"/>
</dbReference>
<dbReference type="PANTHER" id="PTHR43685">
    <property type="entry name" value="GLYCOSYLTRANSFERASE"/>
    <property type="match status" value="1"/>
</dbReference>
<gene>
    <name evidence="2" type="ORF">KIH39_20190</name>
</gene>
<dbReference type="CDD" id="cd00761">
    <property type="entry name" value="Glyco_tranf_GTA_type"/>
    <property type="match status" value="1"/>
</dbReference>
<evidence type="ECO:0000313" key="2">
    <source>
        <dbReference type="EMBL" id="QVL31145.1"/>
    </source>
</evidence>
<dbReference type="Proteomes" id="UP000676194">
    <property type="component" value="Chromosome"/>
</dbReference>
<keyword evidence="3" id="KW-1185">Reference proteome</keyword>
<dbReference type="PANTHER" id="PTHR43685:SF11">
    <property type="entry name" value="GLYCOSYLTRANSFERASE TAGX-RELATED"/>
    <property type="match status" value="1"/>
</dbReference>
<dbReference type="InterPro" id="IPR050834">
    <property type="entry name" value="Glycosyltransf_2"/>
</dbReference>
<evidence type="ECO:0000313" key="3">
    <source>
        <dbReference type="Proteomes" id="UP000676194"/>
    </source>
</evidence>
<dbReference type="Gene3D" id="3.90.550.10">
    <property type="entry name" value="Spore Coat Polysaccharide Biosynthesis Protein SpsA, Chain A"/>
    <property type="match status" value="1"/>
</dbReference>
<dbReference type="AlphaFoldDB" id="A0A8E6B670"/>